<evidence type="ECO:0000259" key="1">
    <source>
        <dbReference type="Pfam" id="PF09995"/>
    </source>
</evidence>
<name>A0A5N6YN96_9EURO</name>
<dbReference type="SUPFAM" id="SSF55298">
    <property type="entry name" value="YjgF-like"/>
    <property type="match status" value="1"/>
</dbReference>
<dbReference type="Pfam" id="PF09995">
    <property type="entry name" value="MPAB_Lcp_cat"/>
    <property type="match status" value="1"/>
</dbReference>
<dbReference type="CDD" id="cd00448">
    <property type="entry name" value="YjgF_YER057c_UK114_family"/>
    <property type="match status" value="1"/>
</dbReference>
<organism evidence="2">
    <name type="scientific">Aspergillus arachidicola</name>
    <dbReference type="NCBI Taxonomy" id="656916"/>
    <lineage>
        <taxon>Eukaryota</taxon>
        <taxon>Fungi</taxon>
        <taxon>Dikarya</taxon>
        <taxon>Ascomycota</taxon>
        <taxon>Pezizomycotina</taxon>
        <taxon>Eurotiomycetes</taxon>
        <taxon>Eurotiomycetidae</taxon>
        <taxon>Eurotiales</taxon>
        <taxon>Aspergillaceae</taxon>
        <taxon>Aspergillus</taxon>
        <taxon>Aspergillus subgen. Circumdati</taxon>
    </lineage>
</organism>
<dbReference type="Proteomes" id="UP000325558">
    <property type="component" value="Unassembled WGS sequence"/>
</dbReference>
<proteinExistence type="predicted"/>
<dbReference type="InterPro" id="IPR035959">
    <property type="entry name" value="RutC-like_sf"/>
</dbReference>
<protein>
    <recommendedName>
        <fullName evidence="1">ER-bound oxygenase mpaB/mpaB'/Rubber oxygenase catalytic domain-containing protein</fullName>
    </recommendedName>
</protein>
<sequence length="369" mass="43128">MADTTPEFKVENKPYEWLKCEVESSDPYEDYAKIWRLSIEYTGGGNFMQNLLYAYIFANCVATEWASDMMWRNGSGKVLTQATDRVNETQHHFSTWWYYGPHHPETRKSIDTINKRHKGHARSYPGHFSDTSDYTYVICFTAISADRLRKKLRLSGFTEKQKIAAYLFWKEMSRLLSVEVPGQDWKPLSEFSGFSGDWDEMYRFCEDFEDNHMVVTDKGHMIAEALFDQFAFRYFPSLLRPLDCALPISLSLPQTLKAHRIKEVNSVLARMILFVIGTLVWILEIFLPDPKISCQESLRMRSADQSKKVEEENNDLQAMWVIFTRIDDDYDQFNELYKQYIMHNPVRTSIDVSRLSKPADIEVEVVALA</sequence>
<accession>A0A5N6YN96</accession>
<evidence type="ECO:0000313" key="2">
    <source>
        <dbReference type="EMBL" id="KAE8346984.1"/>
    </source>
</evidence>
<dbReference type="Gene3D" id="3.30.1330.40">
    <property type="entry name" value="RutC-like"/>
    <property type="match status" value="1"/>
</dbReference>
<gene>
    <name evidence="2" type="ORF">BDV24DRAFT_157978</name>
</gene>
<dbReference type="EMBL" id="ML737114">
    <property type="protein sequence ID" value="KAE8346984.1"/>
    <property type="molecule type" value="Genomic_DNA"/>
</dbReference>
<dbReference type="OrthoDB" id="2821871at2759"/>
<feature type="domain" description="ER-bound oxygenase mpaB/mpaB'/Rubber oxygenase catalytic" evidence="1">
    <location>
        <begin position="77"/>
        <end position="247"/>
    </location>
</feature>
<dbReference type="AlphaFoldDB" id="A0A5N6YN96"/>
<reference evidence="2" key="1">
    <citation type="submission" date="2019-04" db="EMBL/GenBank/DDBJ databases">
        <title>Friends and foes A comparative genomics study of 23 Aspergillus species from section Flavi.</title>
        <authorList>
            <consortium name="DOE Joint Genome Institute"/>
            <person name="Kjaerbolling I."/>
            <person name="Vesth T."/>
            <person name="Frisvad J.C."/>
            <person name="Nybo J.L."/>
            <person name="Theobald S."/>
            <person name="Kildgaard S."/>
            <person name="Isbrandt T."/>
            <person name="Kuo A."/>
            <person name="Sato A."/>
            <person name="Lyhne E.K."/>
            <person name="Kogle M.E."/>
            <person name="Wiebenga A."/>
            <person name="Kun R.S."/>
            <person name="Lubbers R.J."/>
            <person name="Makela M.R."/>
            <person name="Barry K."/>
            <person name="Chovatia M."/>
            <person name="Clum A."/>
            <person name="Daum C."/>
            <person name="Haridas S."/>
            <person name="He G."/>
            <person name="LaButti K."/>
            <person name="Lipzen A."/>
            <person name="Mondo S."/>
            <person name="Riley R."/>
            <person name="Salamov A."/>
            <person name="Simmons B.A."/>
            <person name="Magnuson J.K."/>
            <person name="Henrissat B."/>
            <person name="Mortensen U.H."/>
            <person name="Larsen T.O."/>
            <person name="Devries R.P."/>
            <person name="Grigoriev I.V."/>
            <person name="Machida M."/>
            <person name="Baker S.E."/>
            <person name="Andersen M.R."/>
        </authorList>
    </citation>
    <scope>NUCLEOTIDE SEQUENCE</scope>
    <source>
        <strain evidence="2">CBS 117612</strain>
    </source>
</reference>
<dbReference type="InterPro" id="IPR018713">
    <property type="entry name" value="MPAB/Lcp_cat_dom"/>
</dbReference>